<organism evidence="4 5">
    <name type="scientific">Aporhodopirellula aestuarii</name>
    <dbReference type="NCBI Taxonomy" id="2950107"/>
    <lineage>
        <taxon>Bacteria</taxon>
        <taxon>Pseudomonadati</taxon>
        <taxon>Planctomycetota</taxon>
        <taxon>Planctomycetia</taxon>
        <taxon>Pirellulales</taxon>
        <taxon>Pirellulaceae</taxon>
        <taxon>Aporhodopirellula</taxon>
    </lineage>
</organism>
<keyword evidence="2 3" id="KW-0663">Pyridoxal phosphate</keyword>
<comment type="cofactor">
    <cofactor evidence="1">
        <name>pyridoxal 5'-phosphate</name>
        <dbReference type="ChEBI" id="CHEBI:597326"/>
    </cofactor>
</comment>
<dbReference type="Gene3D" id="3.90.1150.10">
    <property type="entry name" value="Aspartate Aminotransferase, domain 1"/>
    <property type="match status" value="1"/>
</dbReference>
<dbReference type="Gene3D" id="3.40.640.10">
    <property type="entry name" value="Type I PLP-dependent aspartate aminotransferase-like (Major domain)"/>
    <property type="match status" value="1"/>
</dbReference>
<reference evidence="4 5" key="1">
    <citation type="journal article" date="2022" name="Syst. Appl. Microbiol.">
        <title>Rhodopirellula aestuarii sp. nov., a novel member of the genus Rhodopirellula isolated from brackish sediments collected in the Tagus River estuary, Portugal.</title>
        <authorList>
            <person name="Vitorino I.R."/>
            <person name="Klimek D."/>
            <person name="Calusinska M."/>
            <person name="Lobo-da-Cunha A."/>
            <person name="Vasconcelos V."/>
            <person name="Lage O.M."/>
        </authorList>
    </citation>
    <scope>NUCLEOTIDE SEQUENCE [LARGE SCALE GENOMIC DNA]</scope>
    <source>
        <strain evidence="4 5">ICT_H3.1</strain>
    </source>
</reference>
<keyword evidence="4" id="KW-0413">Isomerase</keyword>
<evidence type="ECO:0000256" key="1">
    <source>
        <dbReference type="ARBA" id="ARBA00001933"/>
    </source>
</evidence>
<dbReference type="EMBL" id="JAMQBK010000133">
    <property type="protein sequence ID" value="MCM2375140.1"/>
    <property type="molecule type" value="Genomic_DNA"/>
</dbReference>
<proteinExistence type="inferred from homology"/>
<comment type="similarity">
    <text evidence="3">Belongs to the class-III pyridoxal-phosphate-dependent aminotransferase family.</text>
</comment>
<dbReference type="RefSeq" id="WP_250933675.1">
    <property type="nucleotide sequence ID" value="NZ_JAMQBK010000133.1"/>
</dbReference>
<keyword evidence="5" id="KW-1185">Reference proteome</keyword>
<evidence type="ECO:0000313" key="4">
    <source>
        <dbReference type="EMBL" id="MCM2375140.1"/>
    </source>
</evidence>
<dbReference type="InterPro" id="IPR015422">
    <property type="entry name" value="PyrdxlP-dep_Trfase_small"/>
</dbReference>
<dbReference type="InterPro" id="IPR015421">
    <property type="entry name" value="PyrdxlP-dep_Trfase_major"/>
</dbReference>
<accession>A0ABT0UEM7</accession>
<dbReference type="Pfam" id="PF00202">
    <property type="entry name" value="Aminotran_3"/>
    <property type="match status" value="1"/>
</dbReference>
<dbReference type="PANTHER" id="PTHR43713:SF3">
    <property type="entry name" value="GLUTAMATE-1-SEMIALDEHYDE 2,1-AMINOMUTASE 1, CHLOROPLASTIC-RELATED"/>
    <property type="match status" value="1"/>
</dbReference>
<comment type="caution">
    <text evidence="4">The sequence shown here is derived from an EMBL/GenBank/DDBJ whole genome shotgun (WGS) entry which is preliminary data.</text>
</comment>
<dbReference type="InterPro" id="IPR005814">
    <property type="entry name" value="Aminotrans_3"/>
</dbReference>
<evidence type="ECO:0000313" key="5">
    <source>
        <dbReference type="Proteomes" id="UP001202961"/>
    </source>
</evidence>
<dbReference type="EC" id="5.4.3.8" evidence="4"/>
<protein>
    <submittedName>
        <fullName evidence="4">Glutamate-1-semialdehyde 2,1-aminomutase</fullName>
        <ecNumber evidence="4">5.4.3.8</ecNumber>
    </submittedName>
</protein>
<dbReference type="SUPFAM" id="SSF53383">
    <property type="entry name" value="PLP-dependent transferases"/>
    <property type="match status" value="1"/>
</dbReference>
<dbReference type="PANTHER" id="PTHR43713">
    <property type="entry name" value="GLUTAMATE-1-SEMIALDEHYDE 2,1-AMINOMUTASE"/>
    <property type="match status" value="1"/>
</dbReference>
<dbReference type="InterPro" id="IPR015424">
    <property type="entry name" value="PyrdxlP-dep_Trfase"/>
</dbReference>
<dbReference type="NCBIfam" id="NF004856">
    <property type="entry name" value="PRK06209.1"/>
    <property type="match status" value="1"/>
</dbReference>
<evidence type="ECO:0000256" key="3">
    <source>
        <dbReference type="RuleBase" id="RU003560"/>
    </source>
</evidence>
<name>A0ABT0UEM7_9BACT</name>
<dbReference type="Proteomes" id="UP001202961">
    <property type="component" value="Unassembled WGS sequence"/>
</dbReference>
<evidence type="ECO:0000256" key="2">
    <source>
        <dbReference type="ARBA" id="ARBA00022898"/>
    </source>
</evidence>
<sequence>MSPEPENAYDRYEQSRKLQCRAHQQIPGGCHTYAKGDDQFPMLSPGFIARGKGCHVWDVDGNEFIEYGMGCRAVTLGHAFEPVVSAVAESLTLGTNFTRPAAIEVECAEMLLSMIPTAEMCKFAKDGSTVTTAALKLARAHTGRDKIALCQDHPFFAIHDWFIGTTGIPAGIPDAVRDQSLMFRYNDPESIEYLFKKFPGQIAAIILEPAKYSDPEDHFLHRAREICHQNGALFILDEMITGFRWHNGGAQTSYDIEPDLSTFGKALANGFSASALVGKREFMQAAGLYHDRQRVFALSTTHGAETPGLAAAIATMRFYQENPVIEVLQRQGAKLAASLREIVSSHGLEDSIQIIGKPCNLIFTSTDGDGQRSQFFRALLMQELIRGGVLGPSLVISYSHSDEDIAQTSVAFDKALVVYKAALAEGVEKYLLGPPTQIVYQDRNDVAFQSPPRAFHPAQ</sequence>
<gene>
    <name evidence="4" type="ORF">NB063_31340</name>
</gene>
<dbReference type="GO" id="GO:0042286">
    <property type="term" value="F:glutamate-1-semialdehyde 2,1-aminomutase activity"/>
    <property type="evidence" value="ECO:0007669"/>
    <property type="project" value="UniProtKB-EC"/>
</dbReference>